<proteinExistence type="predicted"/>
<evidence type="ECO:0000313" key="2">
    <source>
        <dbReference type="Proteomes" id="UP000265520"/>
    </source>
</evidence>
<keyword evidence="2" id="KW-1185">Reference proteome</keyword>
<reference evidence="1 2" key="1">
    <citation type="journal article" date="2018" name="Front. Plant Sci.">
        <title>Red Clover (Trifolium pratense) and Zigzag Clover (T. medium) - A Picture of Genomic Similarities and Differences.</title>
        <authorList>
            <person name="Dluhosova J."/>
            <person name="Istvanek J."/>
            <person name="Nedelnik J."/>
            <person name="Repkova J."/>
        </authorList>
    </citation>
    <scope>NUCLEOTIDE SEQUENCE [LARGE SCALE GENOMIC DNA]</scope>
    <source>
        <strain evidence="2">cv. 10/8</strain>
        <tissue evidence="1">Leaf</tissue>
    </source>
</reference>
<protein>
    <submittedName>
        <fullName evidence="1">Uncharacterized protein</fullName>
    </submittedName>
</protein>
<feature type="non-terminal residue" evidence="1">
    <location>
        <position position="111"/>
    </location>
</feature>
<organism evidence="1 2">
    <name type="scientific">Trifolium medium</name>
    <dbReference type="NCBI Taxonomy" id="97028"/>
    <lineage>
        <taxon>Eukaryota</taxon>
        <taxon>Viridiplantae</taxon>
        <taxon>Streptophyta</taxon>
        <taxon>Embryophyta</taxon>
        <taxon>Tracheophyta</taxon>
        <taxon>Spermatophyta</taxon>
        <taxon>Magnoliopsida</taxon>
        <taxon>eudicotyledons</taxon>
        <taxon>Gunneridae</taxon>
        <taxon>Pentapetalae</taxon>
        <taxon>rosids</taxon>
        <taxon>fabids</taxon>
        <taxon>Fabales</taxon>
        <taxon>Fabaceae</taxon>
        <taxon>Papilionoideae</taxon>
        <taxon>50 kb inversion clade</taxon>
        <taxon>NPAAA clade</taxon>
        <taxon>Hologalegina</taxon>
        <taxon>IRL clade</taxon>
        <taxon>Trifolieae</taxon>
        <taxon>Trifolium</taxon>
    </lineage>
</organism>
<comment type="caution">
    <text evidence="1">The sequence shown here is derived from an EMBL/GenBank/DDBJ whole genome shotgun (WGS) entry which is preliminary data.</text>
</comment>
<accession>A0A392R310</accession>
<evidence type="ECO:0000313" key="1">
    <source>
        <dbReference type="EMBL" id="MCI30961.1"/>
    </source>
</evidence>
<sequence>MLSCEEYAMMGSIENPIVFYTTDLGLGLRKAKEYFQYQGHVSSKMCIVVPFLPLAYLDEHVCIEVWCLSHMKDYLYFKQWDPGGHSLVQWKGWNWVPHRRVCLLSNNLEDK</sequence>
<dbReference type="AlphaFoldDB" id="A0A392R310"/>
<name>A0A392R310_9FABA</name>
<dbReference type="EMBL" id="LXQA010183528">
    <property type="protein sequence ID" value="MCI30961.1"/>
    <property type="molecule type" value="Genomic_DNA"/>
</dbReference>
<dbReference type="Proteomes" id="UP000265520">
    <property type="component" value="Unassembled WGS sequence"/>
</dbReference>